<name>A0ABN2K260_9MICO</name>
<organism evidence="2 3">
    <name type="scientific">Nostocoides vanveenii</name>
    <dbReference type="NCBI Taxonomy" id="330835"/>
    <lineage>
        <taxon>Bacteria</taxon>
        <taxon>Bacillati</taxon>
        <taxon>Actinomycetota</taxon>
        <taxon>Actinomycetes</taxon>
        <taxon>Micrococcales</taxon>
        <taxon>Intrasporangiaceae</taxon>
        <taxon>Nostocoides</taxon>
    </lineage>
</organism>
<evidence type="ECO:0000313" key="2">
    <source>
        <dbReference type="EMBL" id="GAA1746878.1"/>
    </source>
</evidence>
<dbReference type="EMBL" id="BAAAPN010000011">
    <property type="protein sequence ID" value="GAA1746878.1"/>
    <property type="molecule type" value="Genomic_DNA"/>
</dbReference>
<gene>
    <name evidence="2" type="ORF">GCM10009810_04490</name>
</gene>
<keyword evidence="3" id="KW-1185">Reference proteome</keyword>
<sequence>MTFSSPDSVQASASRRAWAMACDDSGAGITSWDGTVTGFERLRPDNAPPVVERKPASLPEGVVPTLKLQGSRKSRTVAHAVMANDKPIISRPYGSGVPPHIEKTEKPAMASPRSIRAIPGTLR</sequence>
<feature type="region of interest" description="Disordered" evidence="1">
    <location>
        <begin position="89"/>
        <end position="123"/>
    </location>
</feature>
<protein>
    <submittedName>
        <fullName evidence="2">Uncharacterized protein</fullName>
    </submittedName>
</protein>
<reference evidence="2 3" key="1">
    <citation type="journal article" date="2019" name="Int. J. Syst. Evol. Microbiol.">
        <title>The Global Catalogue of Microorganisms (GCM) 10K type strain sequencing project: providing services to taxonomists for standard genome sequencing and annotation.</title>
        <authorList>
            <consortium name="The Broad Institute Genomics Platform"/>
            <consortium name="The Broad Institute Genome Sequencing Center for Infectious Disease"/>
            <person name="Wu L."/>
            <person name="Ma J."/>
        </authorList>
    </citation>
    <scope>NUCLEOTIDE SEQUENCE [LARGE SCALE GENOMIC DNA]</scope>
    <source>
        <strain evidence="2 3">JCM 15591</strain>
    </source>
</reference>
<proteinExistence type="predicted"/>
<accession>A0ABN2K260</accession>
<evidence type="ECO:0000256" key="1">
    <source>
        <dbReference type="SAM" id="MobiDB-lite"/>
    </source>
</evidence>
<comment type="caution">
    <text evidence="2">The sequence shown here is derived from an EMBL/GenBank/DDBJ whole genome shotgun (WGS) entry which is preliminary data.</text>
</comment>
<dbReference type="Proteomes" id="UP001501475">
    <property type="component" value="Unassembled WGS sequence"/>
</dbReference>
<evidence type="ECO:0000313" key="3">
    <source>
        <dbReference type="Proteomes" id="UP001501475"/>
    </source>
</evidence>